<evidence type="ECO:0000313" key="4">
    <source>
        <dbReference type="Proteomes" id="UP001219933"/>
    </source>
</evidence>
<feature type="compositionally biased region" description="Low complexity" evidence="1">
    <location>
        <begin position="121"/>
        <end position="140"/>
    </location>
</feature>
<reference evidence="3" key="1">
    <citation type="submission" date="2023-03" db="EMBL/GenBank/DDBJ databases">
        <title>Mating type loci evolution in Malassezia.</title>
        <authorList>
            <person name="Coelho M.A."/>
        </authorList>
    </citation>
    <scope>NUCLEOTIDE SEQUENCE</scope>
    <source>
        <strain evidence="3">CBS 11721</strain>
    </source>
</reference>
<organism evidence="3 4">
    <name type="scientific">Malassezia cuniculi</name>
    <dbReference type="NCBI Taxonomy" id="948313"/>
    <lineage>
        <taxon>Eukaryota</taxon>
        <taxon>Fungi</taxon>
        <taxon>Dikarya</taxon>
        <taxon>Basidiomycota</taxon>
        <taxon>Ustilaginomycotina</taxon>
        <taxon>Malasseziomycetes</taxon>
        <taxon>Malasseziales</taxon>
        <taxon>Malasseziaceae</taxon>
        <taxon>Malassezia</taxon>
    </lineage>
</organism>
<feature type="compositionally biased region" description="Low complexity" evidence="1">
    <location>
        <begin position="99"/>
        <end position="112"/>
    </location>
</feature>
<feature type="region of interest" description="Disordered" evidence="1">
    <location>
        <begin position="37"/>
        <end position="140"/>
    </location>
</feature>
<evidence type="ECO:0008006" key="5">
    <source>
        <dbReference type="Google" id="ProtNLM"/>
    </source>
</evidence>
<protein>
    <recommendedName>
        <fullName evidence="5">Ricin B lectin domain-containing protein</fullName>
    </recommendedName>
</protein>
<dbReference type="EMBL" id="CP119881">
    <property type="protein sequence ID" value="WFD36438.1"/>
    <property type="molecule type" value="Genomic_DNA"/>
</dbReference>
<dbReference type="Proteomes" id="UP001219933">
    <property type="component" value="Chromosome 5"/>
</dbReference>
<proteinExistence type="predicted"/>
<evidence type="ECO:0000256" key="2">
    <source>
        <dbReference type="SAM" id="SignalP"/>
    </source>
</evidence>
<feature type="signal peptide" evidence="2">
    <location>
        <begin position="1"/>
        <end position="21"/>
    </location>
</feature>
<gene>
    <name evidence="3" type="ORF">MCUN1_003317</name>
</gene>
<dbReference type="AlphaFoldDB" id="A0AAF0ESW2"/>
<name>A0AAF0ESW2_9BASI</name>
<feature type="compositionally biased region" description="Polar residues" evidence="1">
    <location>
        <begin position="84"/>
        <end position="98"/>
    </location>
</feature>
<evidence type="ECO:0000313" key="3">
    <source>
        <dbReference type="EMBL" id="WFD36438.1"/>
    </source>
</evidence>
<sequence length="478" mass="49091">MFRKTLFAFALVALCVANAAAQSSSNDALALNAPMATDSATAAPAADSSSVAASAPTSAQSTESSSATESSTSEQTPTSTSDTEAPTSSANAEATPTDASPSGAVAAPVPVSTIPSDNSNATESTTAAAPAATAEPSTTAAPKTRIVLPINCTGGYWQSGTLSLPQGQNVSVNANGTLAVSETSSNYTFNECTSTLLGFSNFSEPNATVFYGHISPADKNLDLCLVASRLGADNAPVTLGNCSMSDDSMQMLQFWELVKNGTDFQARLFGHIKDGRDPYAMNLVNDEVTISPMGDSDAILTLTSNASKPVDEEVGPVNRIVSSIICDGGFTQSGTLSAGDLGLLGTAADSPDIFTGAATGANFTFTECKSVLMNSVSLGNENATTYRGHVQVTNGDQQLCLSPSGLVQNLAPIEGLPCHLPDDSGQLLQFWEFNKASNELSFIGTLSEDDADKYGLKNNNGVLSVTPASANDFAVKFA</sequence>
<accession>A0AAF0ESW2</accession>
<keyword evidence="2" id="KW-0732">Signal</keyword>
<feature type="compositionally biased region" description="Low complexity" evidence="1">
    <location>
        <begin position="37"/>
        <end position="83"/>
    </location>
</feature>
<keyword evidence="4" id="KW-1185">Reference proteome</keyword>
<feature type="chain" id="PRO_5041998275" description="Ricin B lectin domain-containing protein" evidence="2">
    <location>
        <begin position="22"/>
        <end position="478"/>
    </location>
</feature>
<evidence type="ECO:0000256" key="1">
    <source>
        <dbReference type="SAM" id="MobiDB-lite"/>
    </source>
</evidence>